<gene>
    <name evidence="3" type="ORF">SAMN05660652_03641</name>
</gene>
<dbReference type="Gene3D" id="3.50.80.20">
    <property type="entry name" value="D-Ala-D-Ala carboxypeptidase C, peptidase S13"/>
    <property type="match status" value="1"/>
</dbReference>
<proteinExistence type="inferred from homology"/>
<dbReference type="Pfam" id="PF02113">
    <property type="entry name" value="Peptidase_S13"/>
    <property type="match status" value="1"/>
</dbReference>
<dbReference type="Proteomes" id="UP000198607">
    <property type="component" value="Unassembled WGS sequence"/>
</dbReference>
<keyword evidence="4" id="KW-1185">Reference proteome</keyword>
<dbReference type="AlphaFoldDB" id="A0A1G8LHK0"/>
<dbReference type="PRINTS" id="PR00922">
    <property type="entry name" value="DADACBPTASE3"/>
</dbReference>
<sequence>MASALELPPEVLAALKDAGIATRNVSVLVQGVDSPQPLIRHNARQAMNPASVMKLVTTYTALELLGPAYTWKTEAFVDAAGNLYLRGSGDPRLGLEQFWLLLRQLRLRGVGDIAGDLVLDRSAFNVPPHDPAEFDHEPLRPYNAGPDALLVNLKSIRLSLVPETGRKAVTVITDTPGDDVRINNRLQAADEACGDWREKLKVAVVDGAIDLSGIFPLACGEKALHLSPWAADEQVERLFRTLWRELGGHFSGRVRVGVVPPNARPVVAQESPTLAEIVREVNKYSNNVMARQIFLSLDAERPATPDGARRRVRAWLSGKGLTLPELVLDNGSGLSRSERISADGLGQLLRAAWESPVMAELVSSLPVAGVDGTLKKRLNGSTATGRAHLKTGYLEGVRAIAGYVLDNSNRRWVVVFLINDPRSRLGKPAMDALLRWVAERR</sequence>
<protein>
    <submittedName>
        <fullName evidence="3">D-alanyl-D-alanine carboxypeptidase / D-alanyl-D-alanine-endopeptidase (Penicillin-binding protein 4)</fullName>
    </submittedName>
</protein>
<evidence type="ECO:0000256" key="2">
    <source>
        <dbReference type="ARBA" id="ARBA00022801"/>
    </source>
</evidence>
<evidence type="ECO:0000313" key="3">
    <source>
        <dbReference type="EMBL" id="SDI55095.1"/>
    </source>
</evidence>
<dbReference type="GO" id="GO:0000270">
    <property type="term" value="P:peptidoglycan metabolic process"/>
    <property type="evidence" value="ECO:0007669"/>
    <property type="project" value="TreeGrafter"/>
</dbReference>
<keyword evidence="3" id="KW-0645">Protease</keyword>
<keyword evidence="3" id="KW-0121">Carboxypeptidase</keyword>
<dbReference type="Gene3D" id="3.40.710.10">
    <property type="entry name" value="DD-peptidase/beta-lactamase superfamily"/>
    <property type="match status" value="2"/>
</dbReference>
<dbReference type="STRING" id="83767.SAMN05660652_03641"/>
<keyword evidence="2" id="KW-0378">Hydrolase</keyword>
<comment type="similarity">
    <text evidence="1">Belongs to the peptidase S13 family.</text>
</comment>
<reference evidence="3 4" key="1">
    <citation type="submission" date="2016-10" db="EMBL/GenBank/DDBJ databases">
        <authorList>
            <person name="de Groot N.N."/>
        </authorList>
    </citation>
    <scope>NUCLEOTIDE SEQUENCE [LARGE SCALE GENOMIC DNA]</scope>
    <source>
        <strain evidence="3 4">DSM 5885</strain>
    </source>
</reference>
<accession>A0A1G8LHK0</accession>
<name>A0A1G8LHK0_9RHOO</name>
<dbReference type="InterPro" id="IPR012338">
    <property type="entry name" value="Beta-lactam/transpept-like"/>
</dbReference>
<dbReference type="RefSeq" id="WP_091939799.1">
    <property type="nucleotide sequence ID" value="NZ_FNCY01000021.1"/>
</dbReference>
<dbReference type="PANTHER" id="PTHR30023:SF0">
    <property type="entry name" value="PENICILLIN-SENSITIVE CARBOXYPEPTIDASE A"/>
    <property type="match status" value="1"/>
</dbReference>
<dbReference type="EMBL" id="FNCY01000021">
    <property type="protein sequence ID" value="SDI55095.1"/>
    <property type="molecule type" value="Genomic_DNA"/>
</dbReference>
<organism evidence="3 4">
    <name type="scientific">Propionivibrio dicarboxylicus</name>
    <dbReference type="NCBI Taxonomy" id="83767"/>
    <lineage>
        <taxon>Bacteria</taxon>
        <taxon>Pseudomonadati</taxon>
        <taxon>Pseudomonadota</taxon>
        <taxon>Betaproteobacteria</taxon>
        <taxon>Rhodocyclales</taxon>
        <taxon>Rhodocyclaceae</taxon>
        <taxon>Propionivibrio</taxon>
    </lineage>
</organism>
<dbReference type="SUPFAM" id="SSF56601">
    <property type="entry name" value="beta-lactamase/transpeptidase-like"/>
    <property type="match status" value="1"/>
</dbReference>
<evidence type="ECO:0000313" key="4">
    <source>
        <dbReference type="Proteomes" id="UP000198607"/>
    </source>
</evidence>
<dbReference type="GO" id="GO:0006508">
    <property type="term" value="P:proteolysis"/>
    <property type="evidence" value="ECO:0007669"/>
    <property type="project" value="InterPro"/>
</dbReference>
<dbReference type="PANTHER" id="PTHR30023">
    <property type="entry name" value="D-ALANYL-D-ALANINE CARBOXYPEPTIDASE"/>
    <property type="match status" value="1"/>
</dbReference>
<dbReference type="InterPro" id="IPR000667">
    <property type="entry name" value="Peptidase_S13"/>
</dbReference>
<evidence type="ECO:0000256" key="1">
    <source>
        <dbReference type="ARBA" id="ARBA00006096"/>
    </source>
</evidence>
<dbReference type="GO" id="GO:0004185">
    <property type="term" value="F:serine-type carboxypeptidase activity"/>
    <property type="evidence" value="ECO:0007669"/>
    <property type="project" value="InterPro"/>
</dbReference>
<dbReference type="OrthoDB" id="9802627at2"/>
<dbReference type="NCBIfam" id="TIGR00666">
    <property type="entry name" value="PBP4"/>
    <property type="match status" value="1"/>
</dbReference>